<sequence>MSFDLYFYKRKDNPLTAEQVAAYLTKNLAYNISDHERQWNYENPETGVYFLIDWNTPEDDPEEVEIFDGFADYQNLNFSCSINFFRPRFFAYEIFPIIEKFINDLDLFVLDLQDSAEPNSPKKFPARYLQDEWIRHNDGVTLDHFARLNFEYLPVEKSDYLWQFQFQRDSLQNSLTEDLFVSGYFVLKSKEDGQLYTACVWPVHISIILPPVDFLIVKKEYKKLFRTVTEVGLVDYDMVLSEFADEFEDYPHEIPNLKVFRNTGADKIKKRFNALKLGKTATEFGSGVSFDSFVNVKP</sequence>
<gene>
    <name evidence="1" type="ORF">OC25_20050</name>
</gene>
<organism evidence="1 2">
    <name type="scientific">Pedobacter kyungheensis</name>
    <dbReference type="NCBI Taxonomy" id="1069985"/>
    <lineage>
        <taxon>Bacteria</taxon>
        <taxon>Pseudomonadati</taxon>
        <taxon>Bacteroidota</taxon>
        <taxon>Sphingobacteriia</taxon>
        <taxon>Sphingobacteriales</taxon>
        <taxon>Sphingobacteriaceae</taxon>
        <taxon>Pedobacter</taxon>
    </lineage>
</organism>
<dbReference type="EMBL" id="JSYN01000027">
    <property type="protein sequence ID" value="KIA91662.1"/>
    <property type="molecule type" value="Genomic_DNA"/>
</dbReference>
<protein>
    <submittedName>
        <fullName evidence="1">Uncharacterized protein</fullName>
    </submittedName>
</protein>
<evidence type="ECO:0000313" key="1">
    <source>
        <dbReference type="EMBL" id="KIA91662.1"/>
    </source>
</evidence>
<comment type="caution">
    <text evidence="1">The sequence shown here is derived from an EMBL/GenBank/DDBJ whole genome shotgun (WGS) entry which is preliminary data.</text>
</comment>
<reference evidence="1 2" key="1">
    <citation type="submission" date="2014-10" db="EMBL/GenBank/DDBJ databases">
        <title>Pedobacter Kyungheensis.</title>
        <authorList>
            <person name="Anderson B.M."/>
            <person name="Newman J.D."/>
        </authorList>
    </citation>
    <scope>NUCLEOTIDE SEQUENCE [LARGE SCALE GENOMIC DNA]</scope>
    <source>
        <strain evidence="1 2">KACC 16221</strain>
    </source>
</reference>
<dbReference type="AlphaFoldDB" id="A0A0C1FF42"/>
<proteinExistence type="predicted"/>
<name>A0A0C1FF42_9SPHI</name>
<keyword evidence="2" id="KW-1185">Reference proteome</keyword>
<dbReference type="Proteomes" id="UP000031246">
    <property type="component" value="Unassembled WGS sequence"/>
</dbReference>
<dbReference type="OrthoDB" id="1332600at2"/>
<evidence type="ECO:0000313" key="2">
    <source>
        <dbReference type="Proteomes" id="UP000031246"/>
    </source>
</evidence>
<accession>A0A0C1FF42</accession>
<dbReference type="RefSeq" id="WP_039479822.1">
    <property type="nucleotide sequence ID" value="NZ_JSYN01000027.1"/>
</dbReference>